<dbReference type="InterPro" id="IPR036388">
    <property type="entry name" value="WH-like_DNA-bd_sf"/>
</dbReference>
<dbReference type="AlphaFoldDB" id="B9XC37"/>
<dbReference type="PANTHER" id="PTHR43133">
    <property type="entry name" value="RNA POLYMERASE ECF-TYPE SIGMA FACTO"/>
    <property type="match status" value="1"/>
</dbReference>
<dbReference type="Pfam" id="PF04542">
    <property type="entry name" value="Sigma70_r2"/>
    <property type="match status" value="1"/>
</dbReference>
<dbReference type="STRING" id="320771.Cflav_PD5140"/>
<dbReference type="GO" id="GO:0016987">
    <property type="term" value="F:sigma factor activity"/>
    <property type="evidence" value="ECO:0007669"/>
    <property type="project" value="UniProtKB-KW"/>
</dbReference>
<dbReference type="PANTHER" id="PTHR43133:SF8">
    <property type="entry name" value="RNA POLYMERASE SIGMA FACTOR HI_1459-RELATED"/>
    <property type="match status" value="1"/>
</dbReference>
<proteinExistence type="inferred from homology"/>
<dbReference type="NCBIfam" id="TIGR02937">
    <property type="entry name" value="sigma70-ECF"/>
    <property type="match status" value="1"/>
</dbReference>
<dbReference type="Gene3D" id="1.10.1740.10">
    <property type="match status" value="1"/>
</dbReference>
<feature type="domain" description="RNA polymerase sigma-70 region 4" evidence="8">
    <location>
        <begin position="123"/>
        <end position="172"/>
    </location>
</feature>
<name>B9XC37_PEDPL</name>
<dbReference type="SUPFAM" id="SSF88659">
    <property type="entry name" value="Sigma3 and sigma4 domains of RNA polymerase sigma factors"/>
    <property type="match status" value="1"/>
</dbReference>
<dbReference type="InterPro" id="IPR007630">
    <property type="entry name" value="RNA_pol_sigma70_r4"/>
</dbReference>
<dbReference type="InterPro" id="IPR013325">
    <property type="entry name" value="RNA_pol_sigma_r2"/>
</dbReference>
<dbReference type="GO" id="GO:0003677">
    <property type="term" value="F:DNA binding"/>
    <property type="evidence" value="ECO:0007669"/>
    <property type="project" value="UniProtKB-KW"/>
</dbReference>
<accession>B9XC37</accession>
<dbReference type="GO" id="GO:0019867">
    <property type="term" value="C:outer membrane"/>
    <property type="evidence" value="ECO:0007669"/>
    <property type="project" value="InterPro"/>
</dbReference>
<dbReference type="InterPro" id="IPR013324">
    <property type="entry name" value="RNA_pol_sigma_r3/r4-like"/>
</dbReference>
<feature type="domain" description="RNA polymerase sigma-70 region 2" evidence="7">
    <location>
        <begin position="24"/>
        <end position="91"/>
    </location>
</feature>
<sequence>MMSDDMTLVREFAQSNSEKAFTTLVSRHINLVYSVALRHVRDPHMAEEITQGVFILFARKAKSLNPKTIISGWLGRTARYVSADTLKIQRRRQFREQESHMQSILNESDSEVWTQIAPLLDEALDCLGEKEHNAIVLRFFEGKDLKQVGASLGMREDAARMRVNRAVEKLRKFFARKGVTLSASAIAGAVSANSVQAAPVGLAAAVAAAAFSGTTIATATITAATKAMAMTTLQKILVPATVAVLAVAGVYEARQAAQMRDAVRTLRQQQAPLLEQIQQLQGERDESAHQLASLREENERLTHATGELLRLRGEVGRLRRQSDELKLLRDHNAQLGAPQPDASASKGSAHPPAVAKILITHVKQPQEVGEEQIRTNISIKVGDIFDQTAVARDVRTLYSTGLFHNLRVADNTTDEGVTLNYLVQENPRISQIRFAGNSKFTEVELAKLLSSSADKPSDERTLSNDAQKIQDLYVQSGLSGAKVKYVFNVDEAVGAGEVIFEIAE</sequence>
<dbReference type="Gene3D" id="1.10.10.10">
    <property type="entry name" value="Winged helix-like DNA-binding domain superfamily/Winged helix DNA-binding domain"/>
    <property type="match status" value="1"/>
</dbReference>
<evidence type="ECO:0000259" key="9">
    <source>
        <dbReference type="Pfam" id="PF07244"/>
    </source>
</evidence>
<evidence type="ECO:0000256" key="2">
    <source>
        <dbReference type="ARBA" id="ARBA00023015"/>
    </source>
</evidence>
<evidence type="ECO:0000256" key="3">
    <source>
        <dbReference type="ARBA" id="ARBA00023082"/>
    </source>
</evidence>
<comment type="similarity">
    <text evidence="1">Belongs to the sigma-70 factor family. ECF subfamily.</text>
</comment>
<evidence type="ECO:0000256" key="4">
    <source>
        <dbReference type="ARBA" id="ARBA00023125"/>
    </source>
</evidence>
<evidence type="ECO:0000313" key="11">
    <source>
        <dbReference type="Proteomes" id="UP000003688"/>
    </source>
</evidence>
<dbReference type="GO" id="GO:0006352">
    <property type="term" value="P:DNA-templated transcription initiation"/>
    <property type="evidence" value="ECO:0007669"/>
    <property type="project" value="InterPro"/>
</dbReference>
<gene>
    <name evidence="10" type="ORF">Cflav_PD5140</name>
</gene>
<keyword evidence="6" id="KW-0175">Coiled coil</keyword>
<keyword evidence="3" id="KW-0731">Sigma factor</keyword>
<dbReference type="Pfam" id="PF04545">
    <property type="entry name" value="Sigma70_r4"/>
    <property type="match status" value="1"/>
</dbReference>
<protein>
    <submittedName>
        <fullName evidence="10">Putative RNA polymerase, sigma 70 family subunit</fullName>
    </submittedName>
</protein>
<keyword evidence="4" id="KW-0238">DNA-binding</keyword>
<keyword evidence="11" id="KW-1185">Reference proteome</keyword>
<dbReference type="InterPro" id="IPR039425">
    <property type="entry name" value="RNA_pol_sigma-70-like"/>
</dbReference>
<organism evidence="10 11">
    <name type="scientific">Pedosphaera parvula (strain Ellin514)</name>
    <dbReference type="NCBI Taxonomy" id="320771"/>
    <lineage>
        <taxon>Bacteria</taxon>
        <taxon>Pseudomonadati</taxon>
        <taxon>Verrucomicrobiota</taxon>
        <taxon>Pedosphaerae</taxon>
        <taxon>Pedosphaerales</taxon>
        <taxon>Pedosphaeraceae</taxon>
        <taxon>Pedosphaera</taxon>
    </lineage>
</organism>
<evidence type="ECO:0000259" key="7">
    <source>
        <dbReference type="Pfam" id="PF04542"/>
    </source>
</evidence>
<dbReference type="InterPro" id="IPR007627">
    <property type="entry name" value="RNA_pol_sigma70_r2"/>
</dbReference>
<comment type="caution">
    <text evidence="10">The sequence shown here is derived from an EMBL/GenBank/DDBJ whole genome shotgun (WGS) entry which is preliminary data.</text>
</comment>
<evidence type="ECO:0000259" key="8">
    <source>
        <dbReference type="Pfam" id="PF04545"/>
    </source>
</evidence>
<dbReference type="Gene3D" id="3.10.20.310">
    <property type="entry name" value="membrane protein fhac"/>
    <property type="match status" value="2"/>
</dbReference>
<dbReference type="EMBL" id="ABOX02000004">
    <property type="protein sequence ID" value="EEF62505.1"/>
    <property type="molecule type" value="Genomic_DNA"/>
</dbReference>
<evidence type="ECO:0000256" key="5">
    <source>
        <dbReference type="ARBA" id="ARBA00023163"/>
    </source>
</evidence>
<evidence type="ECO:0000256" key="1">
    <source>
        <dbReference type="ARBA" id="ARBA00010641"/>
    </source>
</evidence>
<feature type="domain" description="POTRA" evidence="9">
    <location>
        <begin position="367"/>
        <end position="425"/>
    </location>
</feature>
<dbReference type="Pfam" id="PF07244">
    <property type="entry name" value="POTRA"/>
    <property type="match status" value="2"/>
</dbReference>
<feature type="coiled-coil region" evidence="6">
    <location>
        <begin position="277"/>
        <end position="314"/>
    </location>
</feature>
<dbReference type="CDD" id="cd06171">
    <property type="entry name" value="Sigma70_r4"/>
    <property type="match status" value="1"/>
</dbReference>
<dbReference type="SUPFAM" id="SSF88946">
    <property type="entry name" value="Sigma2 domain of RNA polymerase sigma factors"/>
    <property type="match status" value="1"/>
</dbReference>
<feature type="domain" description="POTRA" evidence="9">
    <location>
        <begin position="427"/>
        <end position="504"/>
    </location>
</feature>
<evidence type="ECO:0000256" key="6">
    <source>
        <dbReference type="SAM" id="Coils"/>
    </source>
</evidence>
<dbReference type="InterPro" id="IPR010827">
    <property type="entry name" value="BamA/TamA_POTRA"/>
</dbReference>
<keyword evidence="2" id="KW-0805">Transcription regulation</keyword>
<evidence type="ECO:0000313" key="10">
    <source>
        <dbReference type="EMBL" id="EEF62505.1"/>
    </source>
</evidence>
<dbReference type="Proteomes" id="UP000003688">
    <property type="component" value="Unassembled WGS sequence"/>
</dbReference>
<dbReference type="InterPro" id="IPR014284">
    <property type="entry name" value="RNA_pol_sigma-70_dom"/>
</dbReference>
<keyword evidence="5" id="KW-0804">Transcription</keyword>
<reference evidence="10 11" key="1">
    <citation type="journal article" date="2011" name="J. Bacteriol.">
        <title>Genome sequence of 'Pedosphaera parvula' Ellin514, an aerobic Verrucomicrobial isolate from pasture soil.</title>
        <authorList>
            <person name="Kant R."/>
            <person name="van Passel M.W."/>
            <person name="Sangwan P."/>
            <person name="Palva A."/>
            <person name="Lucas S."/>
            <person name="Copeland A."/>
            <person name="Lapidus A."/>
            <person name="Glavina Del Rio T."/>
            <person name="Dalin E."/>
            <person name="Tice H."/>
            <person name="Bruce D."/>
            <person name="Goodwin L."/>
            <person name="Pitluck S."/>
            <person name="Chertkov O."/>
            <person name="Larimer F.W."/>
            <person name="Land M.L."/>
            <person name="Hauser L."/>
            <person name="Brettin T.S."/>
            <person name="Detter J.C."/>
            <person name="Han S."/>
            <person name="de Vos W.M."/>
            <person name="Janssen P.H."/>
            <person name="Smidt H."/>
        </authorList>
    </citation>
    <scope>NUCLEOTIDE SEQUENCE [LARGE SCALE GENOMIC DNA]</scope>
    <source>
        <strain evidence="10 11">Ellin514</strain>
    </source>
</reference>